<dbReference type="PANTHER" id="PTHR45527:SF3">
    <property type="entry name" value="SIDEROPHORE SYNTHETASE (EUROFUNG)"/>
    <property type="match status" value="1"/>
</dbReference>
<proteinExistence type="inferred from homology"/>
<evidence type="ECO:0000313" key="4">
    <source>
        <dbReference type="EMBL" id="CEJ81035.1"/>
    </source>
</evidence>
<dbReference type="GO" id="GO:0016874">
    <property type="term" value="F:ligase activity"/>
    <property type="evidence" value="ECO:0007669"/>
    <property type="project" value="UniProtKB-KW"/>
</dbReference>
<dbReference type="CDD" id="cd19545">
    <property type="entry name" value="FUM14_C_NRPS-like"/>
    <property type="match status" value="1"/>
</dbReference>
<keyword evidence="5" id="KW-1185">Reference proteome</keyword>
<accession>A0A0A1T4K7</accession>
<sequence>MRRTTLTKDKVGFTSSRCMELHKDTDLVTFCKAWDIVVSRASILRTRIVQLDGNGWLQVVLGSRMEWSRYQTINEQKNYAQTSDMGAGTALLRLSIIDPGNGEPRHFVIQLHWAAYDGWAIRMMFAEAERLYRDSTWNGVLRDMSTFIKHIEQIDKTQAMSFWKQQFSGCGQGAIFPQYKPVSKGTNLCYERYEEVDVPIKEALVQQRDFTLAIVVRAALGLVIANTNRSDDAVFGATVIGRQASVPEMDRMAGPAFVTLPIRIRVDHNISVKELFNMVQAQAISMIPYEQVSLTEIRQASKEAALACGFRTLLVIQSSIKKGDPRHRGGAEVDGVCQSMYAHELVAGPHAIIELGQRTGDYAIYVECKLGAVASDPVSLRVCIDSEVVSDKEAETFMQELVAAVQWLGNPENANPRVPNDGFRTR</sequence>
<dbReference type="GO" id="GO:0044550">
    <property type="term" value="P:secondary metabolite biosynthetic process"/>
    <property type="evidence" value="ECO:0007669"/>
    <property type="project" value="TreeGrafter"/>
</dbReference>
<dbReference type="Pfam" id="PF00668">
    <property type="entry name" value="Condensation"/>
    <property type="match status" value="1"/>
</dbReference>
<dbReference type="HOGENOM" id="CLU_644333_0_0_1"/>
<dbReference type="GO" id="GO:0031177">
    <property type="term" value="F:phosphopantetheine binding"/>
    <property type="evidence" value="ECO:0007669"/>
    <property type="project" value="TreeGrafter"/>
</dbReference>
<dbReference type="Gene3D" id="3.30.559.10">
    <property type="entry name" value="Chloramphenicol acetyltransferase-like domain"/>
    <property type="match status" value="1"/>
</dbReference>
<dbReference type="PANTHER" id="PTHR45527">
    <property type="entry name" value="NONRIBOSOMAL PEPTIDE SYNTHETASE"/>
    <property type="match status" value="1"/>
</dbReference>
<dbReference type="Gene3D" id="3.30.559.30">
    <property type="entry name" value="Nonribosomal peptide synthetase, condensation domain"/>
    <property type="match status" value="1"/>
</dbReference>
<protein>
    <recommendedName>
        <fullName evidence="3">Condensation domain-containing protein</fullName>
    </recommendedName>
</protein>
<dbReference type="EMBL" id="CDHN01000001">
    <property type="protein sequence ID" value="CEJ81035.1"/>
    <property type="molecule type" value="Genomic_DNA"/>
</dbReference>
<dbReference type="OrthoDB" id="5106613at2759"/>
<dbReference type="InterPro" id="IPR023213">
    <property type="entry name" value="CAT-like_dom_sf"/>
</dbReference>
<evidence type="ECO:0000259" key="3">
    <source>
        <dbReference type="Pfam" id="PF00668"/>
    </source>
</evidence>
<reference evidence="4 5" key="1">
    <citation type="journal article" date="2015" name="Genome Announc.">
        <title>Draft Genome Sequence and Gene Annotation of the Entomopathogenic Fungus Verticillium hemipterigenum.</title>
        <authorList>
            <person name="Horn F."/>
            <person name="Habel A."/>
            <person name="Scharf D.H."/>
            <person name="Dworschak J."/>
            <person name="Brakhage A.A."/>
            <person name="Guthke R."/>
            <person name="Hertweck C."/>
            <person name="Linde J."/>
        </authorList>
    </citation>
    <scope>NUCLEOTIDE SEQUENCE [LARGE SCALE GENOMIC DNA]</scope>
</reference>
<name>A0A0A1T4K7_9HYPO</name>
<keyword evidence="1" id="KW-0436">Ligase</keyword>
<dbReference type="SUPFAM" id="SSF52777">
    <property type="entry name" value="CoA-dependent acyltransferases"/>
    <property type="match status" value="2"/>
</dbReference>
<evidence type="ECO:0000256" key="1">
    <source>
        <dbReference type="ARBA" id="ARBA00022598"/>
    </source>
</evidence>
<organism evidence="4 5">
    <name type="scientific">[Torrubiella] hemipterigena</name>
    <dbReference type="NCBI Taxonomy" id="1531966"/>
    <lineage>
        <taxon>Eukaryota</taxon>
        <taxon>Fungi</taxon>
        <taxon>Dikarya</taxon>
        <taxon>Ascomycota</taxon>
        <taxon>Pezizomycotina</taxon>
        <taxon>Sordariomycetes</taxon>
        <taxon>Hypocreomycetidae</taxon>
        <taxon>Hypocreales</taxon>
        <taxon>Clavicipitaceae</taxon>
        <taxon>Clavicipitaceae incertae sedis</taxon>
        <taxon>'Torrubiella' clade</taxon>
    </lineage>
</organism>
<dbReference type="Proteomes" id="UP000039046">
    <property type="component" value="Unassembled WGS sequence"/>
</dbReference>
<comment type="similarity">
    <text evidence="2">Belongs to the NRP synthetase family.</text>
</comment>
<feature type="domain" description="Condensation" evidence="3">
    <location>
        <begin position="8"/>
        <end position="304"/>
    </location>
</feature>
<dbReference type="GO" id="GO:0043041">
    <property type="term" value="P:amino acid activation for nonribosomal peptide biosynthetic process"/>
    <property type="evidence" value="ECO:0007669"/>
    <property type="project" value="TreeGrafter"/>
</dbReference>
<evidence type="ECO:0000256" key="2">
    <source>
        <dbReference type="ARBA" id="ARBA00029454"/>
    </source>
</evidence>
<dbReference type="GO" id="GO:0005737">
    <property type="term" value="C:cytoplasm"/>
    <property type="evidence" value="ECO:0007669"/>
    <property type="project" value="TreeGrafter"/>
</dbReference>
<dbReference type="STRING" id="1531966.A0A0A1T4K7"/>
<dbReference type="AlphaFoldDB" id="A0A0A1T4K7"/>
<dbReference type="InterPro" id="IPR001242">
    <property type="entry name" value="Condensation_dom"/>
</dbReference>
<evidence type="ECO:0000313" key="5">
    <source>
        <dbReference type="Proteomes" id="UP000039046"/>
    </source>
</evidence>
<gene>
    <name evidence="4" type="ORF">VHEMI01187</name>
</gene>